<proteinExistence type="predicted"/>
<dbReference type="STRING" id="284581.AMD01_06235"/>
<evidence type="ECO:0000313" key="1">
    <source>
        <dbReference type="EMBL" id="KOO47701.1"/>
    </source>
</evidence>
<dbReference type="RefSeq" id="WP_053400616.1">
    <property type="nucleotide sequence ID" value="NZ_JAMAUM010000013.1"/>
</dbReference>
<dbReference type="OrthoDB" id="2679643at2"/>
<sequence length="75" mass="8888">MELIYCKEDVLKKLNDYVEVHPPVVLFRKGNTYTISQDANGQWITMDEENHPHLLSAFSTLEEDFWFNAHFEVRS</sequence>
<name>A0A0M0L9C4_9BACI</name>
<accession>A0A0M0L9C4</accession>
<keyword evidence="2" id="KW-1185">Reference proteome</keyword>
<dbReference type="AlphaFoldDB" id="A0A0M0L9C4"/>
<dbReference type="PATRIC" id="fig|284581.3.peg.4648"/>
<dbReference type="EMBL" id="LILC01000007">
    <property type="protein sequence ID" value="KOO47701.1"/>
    <property type="molecule type" value="Genomic_DNA"/>
</dbReference>
<comment type="caution">
    <text evidence="1">The sequence shown here is derived from an EMBL/GenBank/DDBJ whole genome shotgun (WGS) entry which is preliminary data.</text>
</comment>
<dbReference type="Proteomes" id="UP000037558">
    <property type="component" value="Unassembled WGS sequence"/>
</dbReference>
<organism evidence="1 2">
    <name type="scientific">Priestia koreensis</name>
    <dbReference type="NCBI Taxonomy" id="284581"/>
    <lineage>
        <taxon>Bacteria</taxon>
        <taxon>Bacillati</taxon>
        <taxon>Bacillota</taxon>
        <taxon>Bacilli</taxon>
        <taxon>Bacillales</taxon>
        <taxon>Bacillaceae</taxon>
        <taxon>Priestia</taxon>
    </lineage>
</organism>
<reference evidence="2" key="1">
    <citation type="submission" date="2015-08" db="EMBL/GenBank/DDBJ databases">
        <title>Fjat-14210 dsm16467.</title>
        <authorList>
            <person name="Liu B."/>
            <person name="Wang J."/>
            <person name="Zhu Y."/>
            <person name="Liu G."/>
            <person name="Chen Q."/>
            <person name="Chen Z."/>
            <person name="Lan J."/>
            <person name="Che J."/>
            <person name="Ge C."/>
            <person name="Shi H."/>
            <person name="Pan Z."/>
            <person name="Liu X."/>
        </authorList>
    </citation>
    <scope>NUCLEOTIDE SEQUENCE [LARGE SCALE GENOMIC DNA]</scope>
    <source>
        <strain evidence="2">DSM 16467</strain>
    </source>
</reference>
<protein>
    <submittedName>
        <fullName evidence="1">Uncharacterized protein</fullName>
    </submittedName>
</protein>
<evidence type="ECO:0000313" key="2">
    <source>
        <dbReference type="Proteomes" id="UP000037558"/>
    </source>
</evidence>
<gene>
    <name evidence="1" type="ORF">AMD01_06235</name>
</gene>